<gene>
    <name evidence="2" type="ORF">V6N12_035979</name>
</gene>
<feature type="compositionally biased region" description="Polar residues" evidence="1">
    <location>
        <begin position="182"/>
        <end position="192"/>
    </location>
</feature>
<accession>A0ABR2EPA4</accession>
<dbReference type="PANTHER" id="PTHR13480:SF0">
    <property type="entry name" value="E3 UBIQUITIN-PROTEIN LIGASE HAKAI"/>
    <property type="match status" value="1"/>
</dbReference>
<sequence length="279" mass="30974">MLQIRLSKTLSSDAAVTANPSLVETVMVACPDHLVLADLPVAKCIGFATSSSLLKTVGRRSHRQLGEKVHFCVCCDFPIAIYGRLSFFKKTEFESHIHESHADLLDPNVEKGDGKDLEIQSAKQPTGLDSTMRVPLRPAISPGSNPNLHDTKDKARWQQPREQLPPRPIMQPVFGQVPNYPSEPQSDTNHFQQGVDRQGTAQPESSQLSDKQRGHLSENQFSEYPHMYSMQPPNFVMLNSNRALTPYGVPLFPTNGYQPFYGAPYEMARPSSTLDAGSK</sequence>
<dbReference type="EMBL" id="JBBPBM010000011">
    <property type="protein sequence ID" value="KAK8563843.1"/>
    <property type="molecule type" value="Genomic_DNA"/>
</dbReference>
<protein>
    <submittedName>
        <fullName evidence="2">Uncharacterized protein</fullName>
    </submittedName>
</protein>
<dbReference type="Proteomes" id="UP001472677">
    <property type="component" value="Unassembled WGS sequence"/>
</dbReference>
<comment type="caution">
    <text evidence="2">The sequence shown here is derived from an EMBL/GenBank/DDBJ whole genome shotgun (WGS) entry which is preliminary data.</text>
</comment>
<keyword evidence="3" id="KW-1185">Reference proteome</keyword>
<feature type="compositionally biased region" description="Polar residues" evidence="1">
    <location>
        <begin position="199"/>
        <end position="209"/>
    </location>
</feature>
<organism evidence="2 3">
    <name type="scientific">Hibiscus sabdariffa</name>
    <name type="common">roselle</name>
    <dbReference type="NCBI Taxonomy" id="183260"/>
    <lineage>
        <taxon>Eukaryota</taxon>
        <taxon>Viridiplantae</taxon>
        <taxon>Streptophyta</taxon>
        <taxon>Embryophyta</taxon>
        <taxon>Tracheophyta</taxon>
        <taxon>Spermatophyta</taxon>
        <taxon>Magnoliopsida</taxon>
        <taxon>eudicotyledons</taxon>
        <taxon>Gunneridae</taxon>
        <taxon>Pentapetalae</taxon>
        <taxon>rosids</taxon>
        <taxon>malvids</taxon>
        <taxon>Malvales</taxon>
        <taxon>Malvaceae</taxon>
        <taxon>Malvoideae</taxon>
        <taxon>Hibiscus</taxon>
    </lineage>
</organism>
<evidence type="ECO:0000313" key="3">
    <source>
        <dbReference type="Proteomes" id="UP001472677"/>
    </source>
</evidence>
<evidence type="ECO:0000256" key="1">
    <source>
        <dbReference type="SAM" id="MobiDB-lite"/>
    </source>
</evidence>
<reference evidence="2 3" key="1">
    <citation type="journal article" date="2024" name="G3 (Bethesda)">
        <title>Genome assembly of Hibiscus sabdariffa L. provides insights into metabolisms of medicinal natural products.</title>
        <authorList>
            <person name="Kim T."/>
        </authorList>
    </citation>
    <scope>NUCLEOTIDE SEQUENCE [LARGE SCALE GENOMIC DNA]</scope>
    <source>
        <strain evidence="2">TK-2024</strain>
        <tissue evidence="2">Old leaves</tissue>
    </source>
</reference>
<evidence type="ECO:0000313" key="2">
    <source>
        <dbReference type="EMBL" id="KAK8563843.1"/>
    </source>
</evidence>
<dbReference type="InterPro" id="IPR040383">
    <property type="entry name" value="HAKAI/CBLL2"/>
</dbReference>
<feature type="region of interest" description="Disordered" evidence="1">
    <location>
        <begin position="119"/>
        <end position="214"/>
    </location>
</feature>
<dbReference type="PANTHER" id="PTHR13480">
    <property type="entry name" value="E3 UBIQUITIN-PROTEIN LIGASE HAKAI-RELATED"/>
    <property type="match status" value="1"/>
</dbReference>
<proteinExistence type="predicted"/>
<name>A0ABR2EPA4_9ROSI</name>